<dbReference type="EMBL" id="KQ461073">
    <property type="protein sequence ID" value="KPJ09591.1"/>
    <property type="molecule type" value="Genomic_DNA"/>
</dbReference>
<accession>A0A194R174</accession>
<protein>
    <submittedName>
        <fullName evidence="1">Uncharacterized protein</fullName>
    </submittedName>
</protein>
<reference evidence="1 2" key="1">
    <citation type="journal article" date="2015" name="Nat. Commun.">
        <title>Outbred genome sequencing and CRISPR/Cas9 gene editing in butterflies.</title>
        <authorList>
            <person name="Li X."/>
            <person name="Fan D."/>
            <person name="Zhang W."/>
            <person name="Liu G."/>
            <person name="Zhang L."/>
            <person name="Zhao L."/>
            <person name="Fang X."/>
            <person name="Chen L."/>
            <person name="Dong Y."/>
            <person name="Chen Y."/>
            <person name="Ding Y."/>
            <person name="Zhao R."/>
            <person name="Feng M."/>
            <person name="Zhu Y."/>
            <person name="Feng Y."/>
            <person name="Jiang X."/>
            <person name="Zhu D."/>
            <person name="Xiang H."/>
            <person name="Feng X."/>
            <person name="Li S."/>
            <person name="Wang J."/>
            <person name="Zhang G."/>
            <person name="Kronforst M.R."/>
            <person name="Wang W."/>
        </authorList>
    </citation>
    <scope>NUCLEOTIDE SEQUENCE [LARGE SCALE GENOMIC DNA]</scope>
    <source>
        <strain evidence="1">Ya'a_city_454_Pm</strain>
        <tissue evidence="1">Whole body</tissue>
    </source>
</reference>
<dbReference type="Proteomes" id="UP000053240">
    <property type="component" value="Unassembled WGS sequence"/>
</dbReference>
<evidence type="ECO:0000313" key="2">
    <source>
        <dbReference type="Proteomes" id="UP000053240"/>
    </source>
</evidence>
<name>A0A194R174_PAPMA</name>
<sequence>MTTSYLTYPYYHVRYKQPTILPHSTGRTSGIPALPERTLAARYNKPSCKAYIR</sequence>
<proteinExistence type="predicted"/>
<dbReference type="AlphaFoldDB" id="A0A194R174"/>
<dbReference type="InParanoid" id="A0A194R174"/>
<gene>
    <name evidence="1" type="ORF">RR48_13225</name>
</gene>
<keyword evidence="2" id="KW-1185">Reference proteome</keyword>
<dbReference type="STRING" id="76193.A0A194R174"/>
<evidence type="ECO:0000313" key="1">
    <source>
        <dbReference type="EMBL" id="KPJ09591.1"/>
    </source>
</evidence>
<organism evidence="1 2">
    <name type="scientific">Papilio machaon</name>
    <name type="common">Old World swallowtail butterfly</name>
    <dbReference type="NCBI Taxonomy" id="76193"/>
    <lineage>
        <taxon>Eukaryota</taxon>
        <taxon>Metazoa</taxon>
        <taxon>Ecdysozoa</taxon>
        <taxon>Arthropoda</taxon>
        <taxon>Hexapoda</taxon>
        <taxon>Insecta</taxon>
        <taxon>Pterygota</taxon>
        <taxon>Neoptera</taxon>
        <taxon>Endopterygota</taxon>
        <taxon>Lepidoptera</taxon>
        <taxon>Glossata</taxon>
        <taxon>Ditrysia</taxon>
        <taxon>Papilionoidea</taxon>
        <taxon>Papilionidae</taxon>
        <taxon>Papilioninae</taxon>
        <taxon>Papilio</taxon>
    </lineage>
</organism>